<feature type="domain" description="Peptidase M13 N-terminal" evidence="9">
    <location>
        <begin position="40"/>
        <end position="418"/>
    </location>
</feature>
<feature type="domain" description="Peptidase M13 C-terminal" evidence="8">
    <location>
        <begin position="470"/>
        <end position="670"/>
    </location>
</feature>
<keyword evidence="5" id="KW-0378">Hydrolase</keyword>
<dbReference type="CDD" id="cd08662">
    <property type="entry name" value="M13"/>
    <property type="match status" value="1"/>
</dbReference>
<comment type="cofactor">
    <cofactor evidence="1">
        <name>Zn(2+)</name>
        <dbReference type="ChEBI" id="CHEBI:29105"/>
    </cofactor>
</comment>
<dbReference type="PANTHER" id="PTHR11733:SF167">
    <property type="entry name" value="FI17812P1-RELATED"/>
    <property type="match status" value="1"/>
</dbReference>
<evidence type="ECO:0000256" key="5">
    <source>
        <dbReference type="ARBA" id="ARBA00022801"/>
    </source>
</evidence>
<gene>
    <name evidence="10" type="ORF">SAMN04488132_11368</name>
</gene>
<dbReference type="Gene3D" id="3.40.390.10">
    <property type="entry name" value="Collagenase (Catalytic Domain)"/>
    <property type="match status" value="1"/>
</dbReference>
<dbReference type="PROSITE" id="PS51257">
    <property type="entry name" value="PROKAR_LIPOPROTEIN"/>
    <property type="match status" value="1"/>
</dbReference>
<keyword evidence="3" id="KW-0645">Protease</keyword>
<dbReference type="InterPro" id="IPR008753">
    <property type="entry name" value="Peptidase_M13_N"/>
</dbReference>
<dbReference type="InterPro" id="IPR024079">
    <property type="entry name" value="MetalloPept_cat_dom_sf"/>
</dbReference>
<dbReference type="RefSeq" id="WP_078832683.1">
    <property type="nucleotide sequence ID" value="NZ_FUWH01000013.1"/>
</dbReference>
<dbReference type="EMBL" id="FUWH01000013">
    <property type="protein sequence ID" value="SKA17192.1"/>
    <property type="molecule type" value="Genomic_DNA"/>
</dbReference>
<dbReference type="Gene3D" id="1.10.1380.10">
    <property type="entry name" value="Neutral endopeptidase , domain2"/>
    <property type="match status" value="1"/>
</dbReference>
<evidence type="ECO:0000256" key="3">
    <source>
        <dbReference type="ARBA" id="ARBA00022670"/>
    </source>
</evidence>
<sequence length="674" mass="76163">MKKTITVLAAGILVLASCKSKDDKEKVFFDKAGMDTTVNPADNFFRYANGGWIKSTTIPDDQSGWGSFYVLYQDNLKKLRNILDELAAKKDLKNGSAEQKVGDFYASGMDTATIEQKGYEPLKPMLAKIDAVKDYKELIALLADNAKEGDGDLIGQYVGPDEKNSSKNILVLVQTGLTLPEKEYYTKTDPITEEKRKKLAAYATRLFTLTGTDAAAAAKGGQSVLQIETEIAKSHLTPTELRDPIRNYNKVSLADLEKMAPNLVWKETFSKMGISTDSVNVSQPAYYKALSTLLASQPIQVWKDKVKFDYISGNASLLSKAFRDEKFEFSRLFSGVKKQEERWKKMVSRTDNGLKDLLGQLFVEKYFPADAKKRMDELVSNLQKAFSARITRLDWMSDSTKQRAQEKLTAFLKKIGYPEKWKNYDDVSIRRDDFYGNMRSIAKHDYKENIDKIGKPVDRTEWGMTAPTVNAYYNPTLNEIVFPAGILQFPFFEMTADDAINYGGIGMVIGHEMTHGFDDQGRQYDAQGNLKDWWTAKDGTAFKNKAGGVIAQYNNYVVLDSLHVNGELTLGENLADIGGIAIAYDAFKMTKQGQSEDKIDGFTPDQRFFLGFAQVWRLITRPEAMRTNITTDPHSPEEFRVNGPLSNFDPFYKAFPVTEKNKMYRKPEDRARIW</sequence>
<comment type="similarity">
    <text evidence="2">Belongs to the peptidase M13 family.</text>
</comment>
<reference evidence="10 11" key="1">
    <citation type="submission" date="2017-02" db="EMBL/GenBank/DDBJ databases">
        <authorList>
            <person name="Peterson S.W."/>
        </authorList>
    </citation>
    <scope>NUCLEOTIDE SEQUENCE [LARGE SCALE GENOMIC DNA]</scope>
    <source>
        <strain evidence="10 11">DSM 22335</strain>
    </source>
</reference>
<dbReference type="GO" id="GO:0016485">
    <property type="term" value="P:protein processing"/>
    <property type="evidence" value="ECO:0007669"/>
    <property type="project" value="TreeGrafter"/>
</dbReference>
<evidence type="ECO:0000259" key="9">
    <source>
        <dbReference type="Pfam" id="PF05649"/>
    </source>
</evidence>
<dbReference type="InterPro" id="IPR018497">
    <property type="entry name" value="Peptidase_M13_C"/>
</dbReference>
<dbReference type="GO" id="GO:0005886">
    <property type="term" value="C:plasma membrane"/>
    <property type="evidence" value="ECO:0007669"/>
    <property type="project" value="TreeGrafter"/>
</dbReference>
<keyword evidence="4" id="KW-0479">Metal-binding</keyword>
<dbReference type="PROSITE" id="PS51885">
    <property type="entry name" value="NEPRILYSIN"/>
    <property type="match status" value="1"/>
</dbReference>
<evidence type="ECO:0000256" key="1">
    <source>
        <dbReference type="ARBA" id="ARBA00001947"/>
    </source>
</evidence>
<evidence type="ECO:0000259" key="8">
    <source>
        <dbReference type="Pfam" id="PF01431"/>
    </source>
</evidence>
<dbReference type="Pfam" id="PF01431">
    <property type="entry name" value="Peptidase_M13"/>
    <property type="match status" value="1"/>
</dbReference>
<keyword evidence="6" id="KW-0862">Zinc</keyword>
<proteinExistence type="inferred from homology"/>
<protein>
    <submittedName>
        <fullName evidence="10">Putative endopeptidase</fullName>
    </submittedName>
</protein>
<name>A0A1T4RMK1_9BACT</name>
<dbReference type="OrthoDB" id="9775677at2"/>
<dbReference type="STRING" id="413434.SAMN04488132_11368"/>
<dbReference type="Pfam" id="PF05649">
    <property type="entry name" value="Peptidase_M13_N"/>
    <property type="match status" value="1"/>
</dbReference>
<dbReference type="Proteomes" id="UP000190888">
    <property type="component" value="Unassembled WGS sequence"/>
</dbReference>
<dbReference type="GO" id="GO:0046872">
    <property type="term" value="F:metal ion binding"/>
    <property type="evidence" value="ECO:0007669"/>
    <property type="project" value="UniProtKB-KW"/>
</dbReference>
<evidence type="ECO:0000313" key="11">
    <source>
        <dbReference type="Proteomes" id="UP000190888"/>
    </source>
</evidence>
<dbReference type="SUPFAM" id="SSF55486">
    <property type="entry name" value="Metalloproteases ('zincins'), catalytic domain"/>
    <property type="match status" value="1"/>
</dbReference>
<evidence type="ECO:0000256" key="4">
    <source>
        <dbReference type="ARBA" id="ARBA00022723"/>
    </source>
</evidence>
<evidence type="ECO:0000256" key="7">
    <source>
        <dbReference type="ARBA" id="ARBA00023049"/>
    </source>
</evidence>
<dbReference type="AlphaFoldDB" id="A0A1T4RMK1"/>
<keyword evidence="11" id="KW-1185">Reference proteome</keyword>
<dbReference type="GO" id="GO:0004222">
    <property type="term" value="F:metalloendopeptidase activity"/>
    <property type="evidence" value="ECO:0007669"/>
    <property type="project" value="InterPro"/>
</dbReference>
<dbReference type="PRINTS" id="PR00786">
    <property type="entry name" value="NEPRILYSIN"/>
</dbReference>
<keyword evidence="7" id="KW-0482">Metalloprotease</keyword>
<dbReference type="InterPro" id="IPR042089">
    <property type="entry name" value="Peptidase_M13_dom_2"/>
</dbReference>
<accession>A0A1T4RMK1</accession>
<evidence type="ECO:0000256" key="2">
    <source>
        <dbReference type="ARBA" id="ARBA00007357"/>
    </source>
</evidence>
<evidence type="ECO:0000313" key="10">
    <source>
        <dbReference type="EMBL" id="SKA17192.1"/>
    </source>
</evidence>
<dbReference type="PANTHER" id="PTHR11733">
    <property type="entry name" value="ZINC METALLOPROTEASE FAMILY M13 NEPRILYSIN-RELATED"/>
    <property type="match status" value="1"/>
</dbReference>
<dbReference type="InterPro" id="IPR000718">
    <property type="entry name" value="Peptidase_M13"/>
</dbReference>
<organism evidence="10 11">
    <name type="scientific">Sediminibacterium ginsengisoli</name>
    <dbReference type="NCBI Taxonomy" id="413434"/>
    <lineage>
        <taxon>Bacteria</taxon>
        <taxon>Pseudomonadati</taxon>
        <taxon>Bacteroidota</taxon>
        <taxon>Chitinophagia</taxon>
        <taxon>Chitinophagales</taxon>
        <taxon>Chitinophagaceae</taxon>
        <taxon>Sediminibacterium</taxon>
    </lineage>
</organism>
<evidence type="ECO:0000256" key="6">
    <source>
        <dbReference type="ARBA" id="ARBA00022833"/>
    </source>
</evidence>